<evidence type="ECO:0000256" key="2">
    <source>
        <dbReference type="ARBA" id="ARBA00006285"/>
    </source>
</evidence>
<feature type="compositionally biased region" description="Polar residues" evidence="6">
    <location>
        <begin position="1"/>
        <end position="20"/>
    </location>
</feature>
<dbReference type="Proteomes" id="UP000075886">
    <property type="component" value="Unassembled WGS sequence"/>
</dbReference>
<keyword evidence="7" id="KW-1133">Transmembrane helix</keyword>
<dbReference type="EMBL" id="AXCN02001559">
    <property type="status" value="NOT_ANNOTATED_CDS"/>
    <property type="molecule type" value="Genomic_DNA"/>
</dbReference>
<feature type="region of interest" description="Disordered" evidence="6">
    <location>
        <begin position="157"/>
        <end position="187"/>
    </location>
</feature>
<evidence type="ECO:0000256" key="1">
    <source>
        <dbReference type="ARBA" id="ARBA00001231"/>
    </source>
</evidence>
<evidence type="ECO:0000256" key="5">
    <source>
        <dbReference type="ARBA" id="ARBA00022801"/>
    </source>
</evidence>
<comment type="similarity">
    <text evidence="2">Belongs to the glycosyl hydrolase 20 family.</text>
</comment>
<feature type="domain" description="Glycoside hydrolase family 20 catalytic" evidence="8">
    <location>
        <begin position="279"/>
        <end position="435"/>
    </location>
</feature>
<dbReference type="GO" id="GO:0005975">
    <property type="term" value="P:carbohydrate metabolic process"/>
    <property type="evidence" value="ECO:0007669"/>
    <property type="project" value="InterPro"/>
</dbReference>
<dbReference type="Gene3D" id="3.20.20.80">
    <property type="entry name" value="Glycosidases"/>
    <property type="match status" value="1"/>
</dbReference>
<evidence type="ECO:0000256" key="7">
    <source>
        <dbReference type="SAM" id="Phobius"/>
    </source>
</evidence>
<dbReference type="InterPro" id="IPR038901">
    <property type="entry name" value="HEXDC-like"/>
</dbReference>
<dbReference type="InterPro" id="IPR015883">
    <property type="entry name" value="Glyco_hydro_20_cat"/>
</dbReference>
<organism evidence="9 10">
    <name type="scientific">Anopheles farauti</name>
    <dbReference type="NCBI Taxonomy" id="69004"/>
    <lineage>
        <taxon>Eukaryota</taxon>
        <taxon>Metazoa</taxon>
        <taxon>Ecdysozoa</taxon>
        <taxon>Arthropoda</taxon>
        <taxon>Hexapoda</taxon>
        <taxon>Insecta</taxon>
        <taxon>Pterygota</taxon>
        <taxon>Neoptera</taxon>
        <taxon>Endopterygota</taxon>
        <taxon>Diptera</taxon>
        <taxon>Nematocera</taxon>
        <taxon>Culicoidea</taxon>
        <taxon>Culicidae</taxon>
        <taxon>Anophelinae</taxon>
        <taxon>Anopheles</taxon>
    </lineage>
</organism>
<keyword evidence="10" id="KW-1185">Reference proteome</keyword>
<reference evidence="10" key="1">
    <citation type="submission" date="2014-01" db="EMBL/GenBank/DDBJ databases">
        <title>The Genome Sequence of Anopheles farauti FAR1 (V2).</title>
        <authorList>
            <consortium name="The Broad Institute Genomics Platform"/>
            <person name="Neafsey D.E."/>
            <person name="Besansky N."/>
            <person name="Howell P."/>
            <person name="Walton C."/>
            <person name="Young S.K."/>
            <person name="Zeng Q."/>
            <person name="Gargeya S."/>
            <person name="Fitzgerald M."/>
            <person name="Haas B."/>
            <person name="Abouelleil A."/>
            <person name="Allen A.W."/>
            <person name="Alvarado L."/>
            <person name="Arachchi H.M."/>
            <person name="Berlin A.M."/>
            <person name="Chapman S.B."/>
            <person name="Gainer-Dewar J."/>
            <person name="Goldberg J."/>
            <person name="Griggs A."/>
            <person name="Gujja S."/>
            <person name="Hansen M."/>
            <person name="Howarth C."/>
            <person name="Imamovic A."/>
            <person name="Ireland A."/>
            <person name="Larimer J."/>
            <person name="McCowan C."/>
            <person name="Murphy C."/>
            <person name="Pearson M."/>
            <person name="Poon T.W."/>
            <person name="Priest M."/>
            <person name="Roberts A."/>
            <person name="Saif S."/>
            <person name="Shea T."/>
            <person name="Sisk P."/>
            <person name="Sykes S."/>
            <person name="Wortman J."/>
            <person name="Nusbaum C."/>
            <person name="Birren B."/>
        </authorList>
    </citation>
    <scope>NUCLEOTIDE SEQUENCE [LARGE SCALE GENOMIC DNA]</scope>
    <source>
        <strain evidence="10">FAR1</strain>
    </source>
</reference>
<accession>A0A182QFV7</accession>
<dbReference type="AlphaFoldDB" id="A0A182QFV7"/>
<sequence>MNGSGDTRGTHCGQQESISPRSHHLRKYTEALNKREMHSRMLMVCWRRKLFFLGASLLFLLALWFWGFLYTTHITEDGGKIVSVRELMLGGSGAHGTRHESFLQRLGFHDHQGGGLQSSTQLQADAGGVKFVKPTPSGSRSAKGRYINDWDTIMQDRTDDGNKHDPSQHAHAPHAVVEAGGAKGQRHISDEMRMAAERQSHYEHELKRMGVPIIAGIGPGGRAPPAQRLVHFDLKGAPPKISYLRRLMPILKTLGATGILLEYEDMFPYGGSLASLAARNAYNRDEILELLKTAFALGLTVIPLVQTFGHLEYALKLKDFAHLREAEDSPQAICPSYNASMAFVEKLLTQVIEYHLPIANANLLHKEDIERLTPKLTHIHIGCDEVYRLAECPRCRHRLKDQLFLDHVYNVATMVRRRWPHLRIIIWDDMLRHIAPDALQASGIGKLVEPMIWVYAEDIYKFVQSATWEKYASVFSTAWAASAFKGAHGEGLLLPPIRRHLENTLRWMAVMQGEGNRFRHGLQGLALTGWQRYDHFAILCELLPAALPSLAVCLSTAAKGYFDVSARSNPILSSLTCPEPTGEHHAWLELHKDSLMVTFSRCMFPGSMIYRFILRLVTLKTETEEYTDAIRQRRGWLTDYNIRHNFSSAARVDDLLGENYRLLNSVSNLARTAASTLAEVYDHWTYGEFIEQRIFPMLEELKRLERAGDGLKKRRVWPQRPLPYLKPFEVLGIDEKT</sequence>
<evidence type="ECO:0000313" key="9">
    <source>
        <dbReference type="EnsemblMetazoa" id="AFAF009358-PA"/>
    </source>
</evidence>
<dbReference type="PANTHER" id="PTHR21040:SF8">
    <property type="entry name" value="BCDNA.GH04120"/>
    <property type="match status" value="1"/>
</dbReference>
<keyword evidence="7" id="KW-0812">Transmembrane</keyword>
<feature type="transmembrane region" description="Helical" evidence="7">
    <location>
        <begin position="50"/>
        <end position="70"/>
    </location>
</feature>
<keyword evidence="7" id="KW-0472">Membrane</keyword>
<dbReference type="SUPFAM" id="SSF51445">
    <property type="entry name" value="(Trans)glycosidases"/>
    <property type="match status" value="1"/>
</dbReference>
<dbReference type="STRING" id="69004.A0A182QFV7"/>
<evidence type="ECO:0000256" key="6">
    <source>
        <dbReference type="SAM" id="MobiDB-lite"/>
    </source>
</evidence>
<dbReference type="GO" id="GO:0004563">
    <property type="term" value="F:beta-N-acetylhexosaminidase activity"/>
    <property type="evidence" value="ECO:0007669"/>
    <property type="project" value="UniProtKB-EC"/>
</dbReference>
<evidence type="ECO:0000256" key="4">
    <source>
        <dbReference type="ARBA" id="ARBA00022729"/>
    </source>
</evidence>
<reference evidence="9" key="2">
    <citation type="submission" date="2020-05" db="UniProtKB">
        <authorList>
            <consortium name="EnsemblMetazoa"/>
        </authorList>
    </citation>
    <scope>IDENTIFICATION</scope>
    <source>
        <strain evidence="9">FAR1</strain>
    </source>
</reference>
<evidence type="ECO:0000313" key="10">
    <source>
        <dbReference type="Proteomes" id="UP000075886"/>
    </source>
</evidence>
<dbReference type="VEuPathDB" id="VectorBase:AFAF009358"/>
<protein>
    <recommendedName>
        <fullName evidence="3">beta-N-acetylhexosaminidase</fullName>
        <ecNumber evidence="3">3.2.1.52</ecNumber>
    </recommendedName>
</protein>
<dbReference type="InterPro" id="IPR017853">
    <property type="entry name" value="GH"/>
</dbReference>
<feature type="compositionally biased region" description="Basic and acidic residues" evidence="6">
    <location>
        <begin position="157"/>
        <end position="168"/>
    </location>
</feature>
<name>A0A182QFV7_9DIPT</name>
<proteinExistence type="inferred from homology"/>
<comment type="catalytic activity">
    <reaction evidence="1">
        <text>Hydrolysis of terminal non-reducing N-acetyl-D-hexosamine residues in N-acetyl-beta-D-hexosaminides.</text>
        <dbReference type="EC" id="3.2.1.52"/>
    </reaction>
</comment>
<keyword evidence="5" id="KW-0378">Hydrolase</keyword>
<dbReference type="CDD" id="cd06565">
    <property type="entry name" value="GH20_GcnA-like"/>
    <property type="match status" value="1"/>
</dbReference>
<feature type="region of interest" description="Disordered" evidence="6">
    <location>
        <begin position="1"/>
        <end position="23"/>
    </location>
</feature>
<keyword evidence="4" id="KW-0732">Signal</keyword>
<dbReference type="EnsemblMetazoa" id="AFAF009358-RA">
    <property type="protein sequence ID" value="AFAF009358-PA"/>
    <property type="gene ID" value="AFAF009358"/>
</dbReference>
<evidence type="ECO:0000256" key="3">
    <source>
        <dbReference type="ARBA" id="ARBA00012663"/>
    </source>
</evidence>
<evidence type="ECO:0000259" key="8">
    <source>
        <dbReference type="Pfam" id="PF00728"/>
    </source>
</evidence>
<dbReference type="Pfam" id="PF00728">
    <property type="entry name" value="Glyco_hydro_20"/>
    <property type="match status" value="1"/>
</dbReference>
<dbReference type="PANTHER" id="PTHR21040">
    <property type="entry name" value="BCDNA.GH04120"/>
    <property type="match status" value="1"/>
</dbReference>
<dbReference type="EC" id="3.2.1.52" evidence="3"/>